<dbReference type="HAMAP" id="MF_01038">
    <property type="entry name" value="GpmI"/>
    <property type="match status" value="1"/>
</dbReference>
<sequence length="529" mass="58375">MSRKVVLCILDGFGESPSPNPIPEGDAIKIAKTPNIDALRKAHPYSFLDACGESVGLLPGGMGGSEIGHVALGAGRVIPQFALMIKRSIENGSFFKNAALQSAVKHVKEDEHRSLHLLGMISDAGVHSDISHLYALLRLARQEKLTRVFIHCIADGRDVKKNVTSYLSALQEKIDEIGVGQVASVIGRFYAMDRDNNWDRTKVAYDLMVTGKGVKIEAKAKRSGKRSLVPELIENIEEYYKSSDDGDYYLPPMICVENGTIRNGDALIFFNYRTDRPRQLTSVFDKSDDFGEFEIQHDKTQVHFVAMGPYTSHAPVAFDMPRATNNLGDWLSQHNVKQLRVAETEKFAHVTFFFNSQNDEPSATEDRILVPSKKVESFAEKPEMSAAEITNEVVNAMNEQVYSVIIVNYANADLVGHSGKLQPTIKAIETLDSCIGRLTEQAEKSNHVLMITGDHGNAEDMIYADGTEKKSHSMNPVIFLLCDYSKSDNSTTTTARLRNGGLADVAPTLLQVIGLEKPKEMTGQSLLIP</sequence>
<keyword evidence="5 11" id="KW-0479">Metal-binding</keyword>
<comment type="cofactor">
    <cofactor evidence="1">
        <name>Mn(2+)</name>
        <dbReference type="ChEBI" id="CHEBI:29035"/>
    </cofactor>
</comment>
<dbReference type="EMBL" id="HBIN01011277">
    <property type="protein sequence ID" value="CAE0438203.1"/>
    <property type="molecule type" value="Transcribed_RNA"/>
</dbReference>
<dbReference type="AlphaFoldDB" id="A0A6S8CFM1"/>
<dbReference type="PANTHER" id="PTHR31637">
    <property type="entry name" value="2,3-BISPHOSPHOGLYCERATE-INDEPENDENT PHOSPHOGLYCERATE MUTASE"/>
    <property type="match status" value="1"/>
</dbReference>
<evidence type="ECO:0000256" key="11">
    <source>
        <dbReference type="PIRSR" id="PIRSR001492-3"/>
    </source>
</evidence>
<dbReference type="GO" id="GO:0030145">
    <property type="term" value="F:manganese ion binding"/>
    <property type="evidence" value="ECO:0007669"/>
    <property type="project" value="InterPro"/>
</dbReference>
<dbReference type="EMBL" id="HBIN01011276">
    <property type="protein sequence ID" value="CAE0438202.1"/>
    <property type="molecule type" value="Transcribed_RNA"/>
</dbReference>
<keyword evidence="6" id="KW-0324">Glycolysis</keyword>
<keyword evidence="7 11" id="KW-0464">Manganese</keyword>
<dbReference type="GO" id="GO:0004619">
    <property type="term" value="F:phosphoglycerate mutase activity"/>
    <property type="evidence" value="ECO:0007669"/>
    <property type="project" value="UniProtKB-EC"/>
</dbReference>
<gene>
    <name evidence="14" type="ORF">ASTO00021_LOCUS8448</name>
    <name evidence="15" type="ORF">ASTO00021_LOCUS8449</name>
</gene>
<feature type="binding site" evidence="11">
    <location>
        <position position="65"/>
    </location>
    <ligand>
        <name>Mn(2+)</name>
        <dbReference type="ChEBI" id="CHEBI:29035"/>
        <label>2</label>
    </ligand>
</feature>
<evidence type="ECO:0000256" key="6">
    <source>
        <dbReference type="ARBA" id="ARBA00023152"/>
    </source>
</evidence>
<feature type="binding site" evidence="10">
    <location>
        <begin position="273"/>
        <end position="276"/>
    </location>
    <ligand>
        <name>substrate</name>
    </ligand>
</feature>
<feature type="binding site" evidence="10">
    <location>
        <position position="194"/>
    </location>
    <ligand>
        <name>substrate</name>
    </ligand>
</feature>
<organism evidence="14">
    <name type="scientific">Aplanochytrium stocchinoi</name>
    <dbReference type="NCBI Taxonomy" id="215587"/>
    <lineage>
        <taxon>Eukaryota</taxon>
        <taxon>Sar</taxon>
        <taxon>Stramenopiles</taxon>
        <taxon>Bigyra</taxon>
        <taxon>Labyrinthulomycetes</taxon>
        <taxon>Thraustochytrida</taxon>
        <taxon>Thraustochytriidae</taxon>
        <taxon>Aplanochytrium</taxon>
    </lineage>
</organism>
<dbReference type="GO" id="GO:0006096">
    <property type="term" value="P:glycolytic process"/>
    <property type="evidence" value="ECO:0007669"/>
    <property type="project" value="UniProtKB-UniPathway"/>
</dbReference>
<feature type="binding site" evidence="11">
    <location>
        <position position="455"/>
    </location>
    <ligand>
        <name>Mn(2+)</name>
        <dbReference type="ChEBI" id="CHEBI:29035"/>
        <label>2</label>
    </ligand>
</feature>
<evidence type="ECO:0000256" key="4">
    <source>
        <dbReference type="ARBA" id="ARBA00012026"/>
    </source>
</evidence>
<dbReference type="EC" id="5.4.2.12" evidence="4"/>
<dbReference type="Pfam" id="PF01676">
    <property type="entry name" value="Metalloenzyme"/>
    <property type="match status" value="1"/>
</dbReference>
<accession>A0A6S8CFM1</accession>
<dbReference type="InterPro" id="IPR011258">
    <property type="entry name" value="BPG-indep_PGM_N"/>
</dbReference>
<dbReference type="GO" id="GO:0005829">
    <property type="term" value="C:cytosol"/>
    <property type="evidence" value="ECO:0007669"/>
    <property type="project" value="TreeGrafter"/>
</dbReference>
<comment type="similarity">
    <text evidence="3">Belongs to the BPG-independent phosphoglycerate mutase family.</text>
</comment>
<keyword evidence="8" id="KW-0413">Isomerase</keyword>
<evidence type="ECO:0000256" key="9">
    <source>
        <dbReference type="PIRSR" id="PIRSR001492-1"/>
    </source>
</evidence>
<evidence type="ECO:0000256" key="1">
    <source>
        <dbReference type="ARBA" id="ARBA00001936"/>
    </source>
</evidence>
<dbReference type="GO" id="GO:0006007">
    <property type="term" value="P:glucose catabolic process"/>
    <property type="evidence" value="ECO:0007669"/>
    <property type="project" value="InterPro"/>
</dbReference>
<protein>
    <recommendedName>
        <fullName evidence="4">phosphoglycerate mutase (2,3-diphosphoglycerate-independent)</fullName>
        <ecNumber evidence="4">5.4.2.12</ecNumber>
    </recommendedName>
</protein>
<feature type="binding site" evidence="10">
    <location>
        <begin position="157"/>
        <end position="158"/>
    </location>
    <ligand>
        <name>substrate</name>
    </ligand>
</feature>
<dbReference type="Gene3D" id="3.40.720.10">
    <property type="entry name" value="Alkaline Phosphatase, subunit A"/>
    <property type="match status" value="1"/>
</dbReference>
<reference evidence="14" key="1">
    <citation type="submission" date="2021-01" db="EMBL/GenBank/DDBJ databases">
        <authorList>
            <person name="Corre E."/>
            <person name="Pelletier E."/>
            <person name="Niang G."/>
            <person name="Scheremetjew M."/>
            <person name="Finn R."/>
            <person name="Kale V."/>
            <person name="Holt S."/>
            <person name="Cochrane G."/>
            <person name="Meng A."/>
            <person name="Brown T."/>
            <person name="Cohen L."/>
        </authorList>
    </citation>
    <scope>NUCLEOTIDE SEQUENCE</scope>
    <source>
        <strain evidence="14">GSBS06</strain>
    </source>
</reference>
<feature type="active site" description="Phosphoserine intermediate" evidence="9">
    <location>
        <position position="65"/>
    </location>
</feature>
<feature type="binding site" evidence="11">
    <location>
        <position position="417"/>
    </location>
    <ligand>
        <name>Mn(2+)</name>
        <dbReference type="ChEBI" id="CHEBI:29035"/>
        <label>1</label>
    </ligand>
</feature>
<evidence type="ECO:0000256" key="10">
    <source>
        <dbReference type="PIRSR" id="PIRSR001492-2"/>
    </source>
</evidence>
<feature type="domain" description="Metalloenzyme" evidence="12">
    <location>
        <begin position="4"/>
        <end position="517"/>
    </location>
</feature>
<dbReference type="NCBIfam" id="TIGR01307">
    <property type="entry name" value="pgm_bpd_ind"/>
    <property type="match status" value="1"/>
</dbReference>
<feature type="binding site" evidence="10">
    <location>
        <position position="346"/>
    </location>
    <ligand>
        <name>substrate</name>
    </ligand>
</feature>
<evidence type="ECO:0000256" key="5">
    <source>
        <dbReference type="ARBA" id="ARBA00022723"/>
    </source>
</evidence>
<evidence type="ECO:0000256" key="8">
    <source>
        <dbReference type="ARBA" id="ARBA00023235"/>
    </source>
</evidence>
<dbReference type="Gene3D" id="3.40.1450.10">
    <property type="entry name" value="BPG-independent phosphoglycerate mutase, domain B"/>
    <property type="match status" value="1"/>
</dbReference>
<evidence type="ECO:0000313" key="14">
    <source>
        <dbReference type="EMBL" id="CAE0438202.1"/>
    </source>
</evidence>
<evidence type="ECO:0000256" key="2">
    <source>
        <dbReference type="ARBA" id="ARBA00004798"/>
    </source>
</evidence>
<dbReference type="UniPathway" id="UPA00109">
    <property type="reaction ID" value="UER00186"/>
</dbReference>
<feature type="binding site" evidence="11">
    <location>
        <position position="472"/>
    </location>
    <ligand>
        <name>Mn(2+)</name>
        <dbReference type="ChEBI" id="CHEBI:29035"/>
        <label>1</label>
    </ligand>
</feature>
<dbReference type="SUPFAM" id="SSF53649">
    <property type="entry name" value="Alkaline phosphatase-like"/>
    <property type="match status" value="1"/>
</dbReference>
<dbReference type="InterPro" id="IPR006124">
    <property type="entry name" value="Metalloenzyme"/>
</dbReference>
<feature type="binding site" evidence="11">
    <location>
        <position position="454"/>
    </location>
    <ligand>
        <name>Mn(2+)</name>
        <dbReference type="ChEBI" id="CHEBI:29035"/>
        <label>2</label>
    </ligand>
</feature>
<evidence type="ECO:0000259" key="13">
    <source>
        <dbReference type="Pfam" id="PF06415"/>
    </source>
</evidence>
<feature type="binding site" evidence="10">
    <location>
        <position position="188"/>
    </location>
    <ligand>
        <name>substrate</name>
    </ligand>
</feature>
<proteinExistence type="inferred from homology"/>
<dbReference type="Pfam" id="PF06415">
    <property type="entry name" value="iPGM_N"/>
    <property type="match status" value="1"/>
</dbReference>
<dbReference type="PIRSF" id="PIRSF001492">
    <property type="entry name" value="IPGAM"/>
    <property type="match status" value="1"/>
</dbReference>
<dbReference type="PANTHER" id="PTHR31637:SF0">
    <property type="entry name" value="2,3-BISPHOSPHOGLYCERATE-INDEPENDENT PHOSPHOGLYCERATE MUTASE"/>
    <property type="match status" value="1"/>
</dbReference>
<dbReference type="CDD" id="cd16010">
    <property type="entry name" value="iPGM"/>
    <property type="match status" value="1"/>
</dbReference>
<comment type="pathway">
    <text evidence="2">Carbohydrate degradation; glycolysis; pyruvate from D-glyceraldehyde 3-phosphate: step 3/5.</text>
</comment>
<dbReference type="InterPro" id="IPR017850">
    <property type="entry name" value="Alkaline_phosphatase_core_sf"/>
</dbReference>
<evidence type="ECO:0000313" key="15">
    <source>
        <dbReference type="EMBL" id="CAE0438203.1"/>
    </source>
</evidence>
<name>A0A6S8CFM1_9STRA</name>
<feature type="binding site" evidence="11">
    <location>
        <position position="413"/>
    </location>
    <ligand>
        <name>Mn(2+)</name>
        <dbReference type="ChEBI" id="CHEBI:29035"/>
        <label>1</label>
    </ligand>
</feature>
<evidence type="ECO:0000256" key="7">
    <source>
        <dbReference type="ARBA" id="ARBA00023211"/>
    </source>
</evidence>
<feature type="binding site" evidence="11">
    <location>
        <position position="11"/>
    </location>
    <ligand>
        <name>Mn(2+)</name>
        <dbReference type="ChEBI" id="CHEBI:29035"/>
        <label>2</label>
    </ligand>
</feature>
<feature type="binding site" evidence="10">
    <location>
        <position position="127"/>
    </location>
    <ligand>
        <name>substrate</name>
    </ligand>
</feature>
<evidence type="ECO:0000259" key="12">
    <source>
        <dbReference type="Pfam" id="PF01676"/>
    </source>
</evidence>
<dbReference type="InterPro" id="IPR005995">
    <property type="entry name" value="Pgm_bpd_ind"/>
</dbReference>
<evidence type="ECO:0000256" key="3">
    <source>
        <dbReference type="ARBA" id="ARBA00008819"/>
    </source>
</evidence>
<dbReference type="SUPFAM" id="SSF64158">
    <property type="entry name" value="2,3-Bisphosphoglycerate-independent phosphoglycerate mutase, substrate-binding domain"/>
    <property type="match status" value="1"/>
</dbReference>
<dbReference type="FunFam" id="3.40.1450.10:FF:000002">
    <property type="entry name" value="2,3-bisphosphoglycerate-independent phosphoglycerate mutase"/>
    <property type="match status" value="1"/>
</dbReference>
<feature type="domain" description="BPG-independent PGAM N-terminal" evidence="13">
    <location>
        <begin position="85"/>
        <end position="311"/>
    </location>
</feature>
<dbReference type="InterPro" id="IPR036646">
    <property type="entry name" value="PGAM_B_sf"/>
</dbReference>